<gene>
    <name evidence="2" type="ORF">COEREDRAFT_79598</name>
</gene>
<dbReference type="OrthoDB" id="1930760at2759"/>
<dbReference type="SUPFAM" id="SSF52833">
    <property type="entry name" value="Thioredoxin-like"/>
    <property type="match status" value="1"/>
</dbReference>
<accession>A0A2G5BHS4</accession>
<dbReference type="GO" id="GO:0016491">
    <property type="term" value="F:oxidoreductase activity"/>
    <property type="evidence" value="ECO:0007669"/>
    <property type="project" value="InterPro"/>
</dbReference>
<proteinExistence type="predicted"/>
<protein>
    <submittedName>
        <fullName evidence="2">DSBA oxidoreductase</fullName>
    </submittedName>
</protein>
<dbReference type="Gene3D" id="3.40.30.10">
    <property type="entry name" value="Glutaredoxin"/>
    <property type="match status" value="1"/>
</dbReference>
<dbReference type="PANTHER" id="PTHR13887">
    <property type="entry name" value="GLUTATHIONE S-TRANSFERASE KAPPA"/>
    <property type="match status" value="1"/>
</dbReference>
<dbReference type="STRING" id="763665.A0A2G5BHS4"/>
<sequence>MASEHTIRLKVVLDTICPWCYIGKRRIEKAIILAKKKWPDFDAIIEYAPFQLDSGLGIGLDKNQVYQKKFGTRLPEVLNHIVEVGTKEGIQFKFGGKMSNTLDSHRLIDYAQSQGGHEMQEKIVEALHHRYFELEQDIGSREMLLAAAEDAGLNRQQVDTYLESGNGLDALNTRMEQIRNLGVTGVPFYILNDRFGISGAESPDVILDSFAKVLESK</sequence>
<name>A0A2G5BHS4_COERN</name>
<dbReference type="PANTHER" id="PTHR13887:SF41">
    <property type="entry name" value="THIOREDOXIN SUPERFAMILY PROTEIN"/>
    <property type="match status" value="1"/>
</dbReference>
<feature type="domain" description="DSBA-like thioredoxin" evidence="1">
    <location>
        <begin position="9"/>
        <end position="208"/>
    </location>
</feature>
<evidence type="ECO:0000313" key="2">
    <source>
        <dbReference type="EMBL" id="PIA18545.1"/>
    </source>
</evidence>
<dbReference type="AlphaFoldDB" id="A0A2G5BHS4"/>
<dbReference type="InterPro" id="IPR036249">
    <property type="entry name" value="Thioredoxin-like_sf"/>
</dbReference>
<evidence type="ECO:0000259" key="1">
    <source>
        <dbReference type="Pfam" id="PF01323"/>
    </source>
</evidence>
<dbReference type="Proteomes" id="UP000242474">
    <property type="component" value="Unassembled WGS sequence"/>
</dbReference>
<organism evidence="2 3">
    <name type="scientific">Coemansia reversa (strain ATCC 12441 / NRRL 1564)</name>
    <dbReference type="NCBI Taxonomy" id="763665"/>
    <lineage>
        <taxon>Eukaryota</taxon>
        <taxon>Fungi</taxon>
        <taxon>Fungi incertae sedis</taxon>
        <taxon>Zoopagomycota</taxon>
        <taxon>Kickxellomycotina</taxon>
        <taxon>Kickxellomycetes</taxon>
        <taxon>Kickxellales</taxon>
        <taxon>Kickxellaceae</taxon>
        <taxon>Coemansia</taxon>
    </lineage>
</organism>
<keyword evidence="3" id="KW-1185">Reference proteome</keyword>
<dbReference type="EMBL" id="KZ303489">
    <property type="protein sequence ID" value="PIA18545.1"/>
    <property type="molecule type" value="Genomic_DNA"/>
</dbReference>
<evidence type="ECO:0000313" key="3">
    <source>
        <dbReference type="Proteomes" id="UP000242474"/>
    </source>
</evidence>
<reference evidence="2 3" key="1">
    <citation type="journal article" date="2015" name="Genome Biol. Evol.">
        <title>Phylogenomic analyses indicate that early fungi evolved digesting cell walls of algal ancestors of land plants.</title>
        <authorList>
            <person name="Chang Y."/>
            <person name="Wang S."/>
            <person name="Sekimoto S."/>
            <person name="Aerts A.L."/>
            <person name="Choi C."/>
            <person name="Clum A."/>
            <person name="LaButti K.M."/>
            <person name="Lindquist E.A."/>
            <person name="Yee Ngan C."/>
            <person name="Ohm R.A."/>
            <person name="Salamov A.A."/>
            <person name="Grigoriev I.V."/>
            <person name="Spatafora J.W."/>
            <person name="Berbee M.L."/>
        </authorList>
    </citation>
    <scope>NUCLEOTIDE SEQUENCE [LARGE SCALE GENOMIC DNA]</scope>
    <source>
        <strain evidence="2 3">NRRL 1564</strain>
    </source>
</reference>
<dbReference type="InterPro" id="IPR001853">
    <property type="entry name" value="DSBA-like_thioredoxin_dom"/>
</dbReference>
<dbReference type="CDD" id="cd03024">
    <property type="entry name" value="DsbA_FrnE"/>
    <property type="match status" value="1"/>
</dbReference>
<dbReference type="Pfam" id="PF01323">
    <property type="entry name" value="DSBA"/>
    <property type="match status" value="1"/>
</dbReference>